<dbReference type="GO" id="GO:0036002">
    <property type="term" value="F:pre-mRNA binding"/>
    <property type="evidence" value="ECO:0007669"/>
    <property type="project" value="TreeGrafter"/>
</dbReference>
<evidence type="ECO:0000256" key="3">
    <source>
        <dbReference type="ARBA" id="ARBA00025609"/>
    </source>
</evidence>
<dbReference type="eggNOG" id="KOG0153">
    <property type="taxonomic scope" value="Eukaryota"/>
</dbReference>
<dbReference type="InterPro" id="IPR048995">
    <property type="entry name" value="STL11/RBM22-like_N"/>
</dbReference>
<dbReference type="PANTHER" id="PTHR14089">
    <property type="entry name" value="PRE-MRNA-SPLICING FACTOR RBM22"/>
    <property type="match status" value="1"/>
</dbReference>
<dbReference type="STRING" id="559295.C5DE06"/>
<evidence type="ECO:0000313" key="6">
    <source>
        <dbReference type="EMBL" id="CAR22017.1"/>
    </source>
</evidence>
<dbReference type="EMBL" id="CU928167">
    <property type="protein sequence ID" value="CAR22017.1"/>
    <property type="molecule type" value="Genomic_DNA"/>
</dbReference>
<evidence type="ECO:0000256" key="1">
    <source>
        <dbReference type="ARBA" id="ARBA00019060"/>
    </source>
</evidence>
<dbReference type="GO" id="GO:0071006">
    <property type="term" value="C:U2-type catalytic step 1 spliceosome"/>
    <property type="evidence" value="ECO:0007669"/>
    <property type="project" value="TreeGrafter"/>
</dbReference>
<feature type="region of interest" description="Disordered" evidence="4">
    <location>
        <begin position="305"/>
        <end position="338"/>
    </location>
</feature>
<dbReference type="AlphaFoldDB" id="C5DE06"/>
<reference evidence="6 7" key="1">
    <citation type="journal article" date="2009" name="Genome Res.">
        <title>Comparative genomics of protoploid Saccharomycetaceae.</title>
        <authorList>
            <consortium name="The Genolevures Consortium"/>
            <person name="Souciet J.-L."/>
            <person name="Dujon B."/>
            <person name="Gaillardin C."/>
            <person name="Johnston M."/>
            <person name="Baret P.V."/>
            <person name="Cliften P."/>
            <person name="Sherman D.J."/>
            <person name="Weissenbach J."/>
            <person name="Westhof E."/>
            <person name="Wincker P."/>
            <person name="Jubin C."/>
            <person name="Poulain J."/>
            <person name="Barbe V."/>
            <person name="Segurens B."/>
            <person name="Artiguenave F."/>
            <person name="Anthouard V."/>
            <person name="Vacherie B."/>
            <person name="Val M.-E."/>
            <person name="Fulton R.S."/>
            <person name="Minx P."/>
            <person name="Wilson R."/>
            <person name="Durrens P."/>
            <person name="Jean G."/>
            <person name="Marck C."/>
            <person name="Martin T."/>
            <person name="Nikolski M."/>
            <person name="Rolland T."/>
            <person name="Seret M.-L."/>
            <person name="Casaregola S."/>
            <person name="Despons L."/>
            <person name="Fairhead C."/>
            <person name="Fischer G."/>
            <person name="Lafontaine I."/>
            <person name="Leh V."/>
            <person name="Lemaire M."/>
            <person name="de Montigny J."/>
            <person name="Neuveglise C."/>
            <person name="Thierry A."/>
            <person name="Blanc-Lenfle I."/>
            <person name="Bleykasten C."/>
            <person name="Diffels J."/>
            <person name="Fritsch E."/>
            <person name="Frangeul L."/>
            <person name="Goeffon A."/>
            <person name="Jauniaux N."/>
            <person name="Kachouri-Lafond R."/>
            <person name="Payen C."/>
            <person name="Potier S."/>
            <person name="Pribylova L."/>
            <person name="Ozanne C."/>
            <person name="Richard G.-F."/>
            <person name="Sacerdot C."/>
            <person name="Straub M.-L."/>
            <person name="Talla E."/>
        </authorList>
    </citation>
    <scope>NUCLEOTIDE SEQUENCE [LARGE SCALE GENOMIC DNA]</scope>
    <source>
        <strain evidence="7">ATCC 56472 / CBS 6340 / NRRL Y-8284</strain>
    </source>
</reference>
<gene>
    <name evidence="6" type="ordered locus">KLTH0C05280g</name>
</gene>
<dbReference type="GO" id="GO:0000974">
    <property type="term" value="C:Prp19 complex"/>
    <property type="evidence" value="ECO:0007669"/>
    <property type="project" value="TreeGrafter"/>
</dbReference>
<comment type="function">
    <text evidence="3">Involved in pre-mRNA splicing. Facilitates the cooperative formation of U2/U6 helix II in association with stem II in the spliceosome. Binds to RNA.</text>
</comment>
<accession>C5DE06</accession>
<keyword evidence="7" id="KW-1185">Reference proteome</keyword>
<protein>
    <recommendedName>
        <fullName evidence="1">Pre-mRNA-splicing factor SLT11</fullName>
    </recommendedName>
</protein>
<dbReference type="InterPro" id="IPR039171">
    <property type="entry name" value="Cwc2/Slt11"/>
</dbReference>
<dbReference type="InParanoid" id="C5DE06"/>
<dbReference type="Proteomes" id="UP000002036">
    <property type="component" value="Chromosome C"/>
</dbReference>
<organism evidence="6 7">
    <name type="scientific">Lachancea thermotolerans (strain ATCC 56472 / CBS 6340 / NRRL Y-8284)</name>
    <name type="common">Yeast</name>
    <name type="synonym">Kluyveromyces thermotolerans</name>
    <dbReference type="NCBI Taxonomy" id="559295"/>
    <lineage>
        <taxon>Eukaryota</taxon>
        <taxon>Fungi</taxon>
        <taxon>Dikarya</taxon>
        <taxon>Ascomycota</taxon>
        <taxon>Saccharomycotina</taxon>
        <taxon>Saccharomycetes</taxon>
        <taxon>Saccharomycetales</taxon>
        <taxon>Saccharomycetaceae</taxon>
        <taxon>Lachancea</taxon>
    </lineage>
</organism>
<dbReference type="RefSeq" id="XP_002552455.1">
    <property type="nucleotide sequence ID" value="XM_002552409.1"/>
</dbReference>
<dbReference type="GeneID" id="8291322"/>
<dbReference type="FunCoup" id="C5DE06">
    <property type="interactions" value="181"/>
</dbReference>
<feature type="domain" description="STL11/RBM22-like N-terminal" evidence="5">
    <location>
        <begin position="3"/>
        <end position="117"/>
    </location>
</feature>
<dbReference type="GO" id="GO:0071007">
    <property type="term" value="C:U2-type catalytic step 2 spliceosome"/>
    <property type="evidence" value="ECO:0007669"/>
    <property type="project" value="TreeGrafter"/>
</dbReference>
<dbReference type="Pfam" id="PF21369">
    <property type="entry name" value="STL11_N"/>
    <property type="match status" value="1"/>
</dbReference>
<evidence type="ECO:0000256" key="4">
    <source>
        <dbReference type="SAM" id="MobiDB-lite"/>
    </source>
</evidence>
<evidence type="ECO:0000313" key="7">
    <source>
        <dbReference type="Proteomes" id="UP000002036"/>
    </source>
</evidence>
<dbReference type="KEGG" id="lth:KLTH0C05280g"/>
<proteinExistence type="predicted"/>
<dbReference type="OMA" id="RNVCQCC"/>
<name>C5DE06_LACTC</name>
<evidence type="ECO:0000259" key="5">
    <source>
        <dbReference type="Pfam" id="PF21369"/>
    </source>
</evidence>
<evidence type="ECO:0000256" key="2">
    <source>
        <dbReference type="ARBA" id="ARBA00022884"/>
    </source>
</evidence>
<dbReference type="OrthoDB" id="10259600at2759"/>
<dbReference type="PANTHER" id="PTHR14089:SF6">
    <property type="entry name" value="PRE-MRNA-SPLICING FACTOR RBM22"/>
    <property type="match status" value="1"/>
</dbReference>
<dbReference type="GO" id="GO:0017070">
    <property type="term" value="F:U6 snRNA binding"/>
    <property type="evidence" value="ECO:0007669"/>
    <property type="project" value="TreeGrafter"/>
</dbReference>
<keyword evidence="2" id="KW-0694">RNA-binding</keyword>
<dbReference type="HOGENOM" id="CLU_027112_1_1_1"/>
<sequence length="338" mass="37075">MEPAICKSCLGEQERLTRAVNGAECKICTLPFTVYHFKAHHRINRTVICYNCSKQRNVCQCCLLDLQWQIPVELRDRVLSLIQGSEVATHEAQNEMMKRFIALKDGDSFKMGGASITSSASATADALKQIRDTVEAVEKSGKAADAAGPGRDVPLPKNLADLDITHLLKKLPLKGSLSDGTSFFLYNIDPSIPEWAIVDAVTELVGTASWKGPVSASTIINHTARCGGIRFKTLELAQKFIDQVPTFKTEAGSIKGKLLVQNSRIHVVSWSQFNRAALGTKNAECLKLAASLDKLVQKDLNSPAASNTMLTKKQGKVTKRAPSSKDKKRNRRVKDIEL</sequence>